<dbReference type="PANTHER" id="PTHR15332">
    <property type="entry name" value="PROPROTEIN CONVERTASE SUBTILISIN_KEXIN TYPE 5-LIKE"/>
    <property type="match status" value="1"/>
</dbReference>
<dbReference type="AlphaFoldDB" id="Q22RJ5"/>
<evidence type="ECO:0000313" key="5">
    <source>
        <dbReference type="Proteomes" id="UP000009168"/>
    </source>
</evidence>
<dbReference type="Pfam" id="PF14843">
    <property type="entry name" value="GF_recep_IV"/>
    <property type="match status" value="1"/>
</dbReference>
<proteinExistence type="predicted"/>
<dbReference type="InterPro" id="IPR006212">
    <property type="entry name" value="Furin_repeat"/>
</dbReference>
<dbReference type="Proteomes" id="UP000009168">
    <property type="component" value="Unassembled WGS sequence"/>
</dbReference>
<keyword evidence="5" id="KW-1185">Reference proteome</keyword>
<dbReference type="SUPFAM" id="SSF57184">
    <property type="entry name" value="Growth factor receptor domain"/>
    <property type="match status" value="3"/>
</dbReference>
<dbReference type="Gene3D" id="2.10.220.10">
    <property type="entry name" value="Hormone Receptor, Insulin-like Growth Factor Receptor 1, Chain A, domain 2"/>
    <property type="match status" value="5"/>
</dbReference>
<sequence length="772" mass="87164">MCVSICPISYYADLNTNTCKQCDQSCKTCNGNSNSNCLSCSLPLYFDSATSKCVSNCNQNQYKSDSSASCLNCHPTCETCNGPLNSQCLSCPSKTYLYQKQCFTTCPSGYYQNNQTNQCQQCDSSCLTCFNGSSKNCLTCASPRYFQHVSNSCNLTCNSNQYPNNSDFTCQSCDQSCASCSGPSSDQCQSCSENKFFYQNKCLSSCPDGFYKSSTDNTCAQCNKSCSTCSSISSCSSCLSPFILFNNQCLSECPQGYYFSKISNQCESCSKSCQTCSGPDENQCITCIQGTNLQGTICLSTCLDGYYQNNSLCIKCNSSCLTCTGPNQDQCETCQKNQFQFKNQCLNECPSGTYLEKDNKNKCQLCNSQCTSNCSGPSVQECSNIKPLSQIIVYILISKTVLWVFSSIIGLVKDKNNKEGQNLRVTPSSQISIGKWDQYGNESPIIQKKQSLFSNENNQNEDQSQKQGNQIIASSIQNIQNDQFQNQISNQNLPNFENHDFTSNQQAIQQTITCKKYNRRRPRKIHLILQQNLKNSSVFGVNGFYNYANSTIQTATENNIKEKSQIYDQQATVQNISPLSKSKISILDKEKDPIKYEANQKLKFSLLGNEWVELFSFYDPFLNRAVRATLIYLKYHMYIYLCELFKFSPLYFLLLLSLACGLGLKFVLIKSLFYITKYIKFGNLLSFTFFILAITADLWFWLIPKISRNNHKTDMSWSSQYLITFAVDFLIFQQVLALLKYLSTINFLNNNNNILKFLNIFKSNYILNKIKT</sequence>
<evidence type="ECO:0000256" key="1">
    <source>
        <dbReference type="ARBA" id="ARBA00023180"/>
    </source>
</evidence>
<keyword evidence="2" id="KW-0812">Transmembrane</keyword>
<accession>Q22RJ5</accession>
<name>Q22RJ5_TETTS</name>
<feature type="domain" description="Growth factor receptor" evidence="3">
    <location>
        <begin position="275"/>
        <end position="382"/>
    </location>
</feature>
<dbReference type="SMART" id="SM00261">
    <property type="entry name" value="FU"/>
    <property type="match status" value="7"/>
</dbReference>
<dbReference type="KEGG" id="tet:TTHERM_00014930"/>
<dbReference type="OrthoDB" id="300641at2759"/>
<feature type="transmembrane region" description="Helical" evidence="2">
    <location>
        <begin position="650"/>
        <end position="675"/>
    </location>
</feature>
<reference evidence="5" key="1">
    <citation type="journal article" date="2006" name="PLoS Biol.">
        <title>Macronuclear genome sequence of the ciliate Tetrahymena thermophila, a model eukaryote.</title>
        <authorList>
            <person name="Eisen J.A."/>
            <person name="Coyne R.S."/>
            <person name="Wu M."/>
            <person name="Wu D."/>
            <person name="Thiagarajan M."/>
            <person name="Wortman J.R."/>
            <person name="Badger J.H."/>
            <person name="Ren Q."/>
            <person name="Amedeo P."/>
            <person name="Jones K.M."/>
            <person name="Tallon L.J."/>
            <person name="Delcher A.L."/>
            <person name="Salzberg S.L."/>
            <person name="Silva J.C."/>
            <person name="Haas B.J."/>
            <person name="Majoros W.H."/>
            <person name="Farzad M."/>
            <person name="Carlton J.M."/>
            <person name="Smith R.K. Jr."/>
            <person name="Garg J."/>
            <person name="Pearlman R.E."/>
            <person name="Karrer K.M."/>
            <person name="Sun L."/>
            <person name="Manning G."/>
            <person name="Elde N.C."/>
            <person name="Turkewitz A.P."/>
            <person name="Asai D.J."/>
            <person name="Wilkes D.E."/>
            <person name="Wang Y."/>
            <person name="Cai H."/>
            <person name="Collins K."/>
            <person name="Stewart B.A."/>
            <person name="Lee S.R."/>
            <person name="Wilamowska K."/>
            <person name="Weinberg Z."/>
            <person name="Ruzzo W.L."/>
            <person name="Wloga D."/>
            <person name="Gaertig J."/>
            <person name="Frankel J."/>
            <person name="Tsao C.-C."/>
            <person name="Gorovsky M.A."/>
            <person name="Keeling P.J."/>
            <person name="Waller R.F."/>
            <person name="Patron N.J."/>
            <person name="Cherry J.M."/>
            <person name="Stover N.A."/>
            <person name="Krieger C.J."/>
            <person name="del Toro C."/>
            <person name="Ryder H.F."/>
            <person name="Williamson S.C."/>
            <person name="Barbeau R.A."/>
            <person name="Hamilton E.P."/>
            <person name="Orias E."/>
        </authorList>
    </citation>
    <scope>NUCLEOTIDE SEQUENCE [LARGE SCALE GENOMIC DNA]</scope>
    <source>
        <strain evidence="5">SB210</strain>
    </source>
</reference>
<keyword evidence="1" id="KW-0325">Glycoprotein</keyword>
<protein>
    <submittedName>
        <fullName evidence="4">Zinc finger lsd1 subclass family protein</fullName>
    </submittedName>
</protein>
<organism evidence="4 5">
    <name type="scientific">Tetrahymena thermophila (strain SB210)</name>
    <dbReference type="NCBI Taxonomy" id="312017"/>
    <lineage>
        <taxon>Eukaryota</taxon>
        <taxon>Sar</taxon>
        <taxon>Alveolata</taxon>
        <taxon>Ciliophora</taxon>
        <taxon>Intramacronucleata</taxon>
        <taxon>Oligohymenophorea</taxon>
        <taxon>Hymenostomatida</taxon>
        <taxon>Tetrahymenina</taxon>
        <taxon>Tetrahymenidae</taxon>
        <taxon>Tetrahymena</taxon>
    </lineage>
</organism>
<dbReference type="InterPro" id="IPR009030">
    <property type="entry name" value="Growth_fac_rcpt_cys_sf"/>
</dbReference>
<evidence type="ECO:0000256" key="2">
    <source>
        <dbReference type="SAM" id="Phobius"/>
    </source>
</evidence>
<keyword evidence="2" id="KW-1133">Transmembrane helix</keyword>
<feature type="transmembrane region" description="Helical" evidence="2">
    <location>
        <begin position="722"/>
        <end position="742"/>
    </location>
</feature>
<dbReference type="RefSeq" id="XP_001008372.3">
    <property type="nucleotide sequence ID" value="XM_001008372.3"/>
</dbReference>
<dbReference type="InterPro" id="IPR032778">
    <property type="entry name" value="GF_recep_IV"/>
</dbReference>
<dbReference type="HOGENOM" id="CLU_003802_0_0_1"/>
<evidence type="ECO:0000313" key="4">
    <source>
        <dbReference type="EMBL" id="EAR88127.3"/>
    </source>
</evidence>
<dbReference type="PANTHER" id="PTHR15332:SF175">
    <property type="entry name" value="PROPROTEIN CONVERTASE SUBTILISIN_KEXIN TYPE 5-LIKE"/>
    <property type="match status" value="1"/>
</dbReference>
<gene>
    <name evidence="4" type="ORF">TTHERM_00014930</name>
</gene>
<dbReference type="CDD" id="cd00064">
    <property type="entry name" value="FU"/>
    <property type="match status" value="5"/>
</dbReference>
<dbReference type="EMBL" id="GG662845">
    <property type="protein sequence ID" value="EAR88127.3"/>
    <property type="molecule type" value="Genomic_DNA"/>
</dbReference>
<evidence type="ECO:0000259" key="3">
    <source>
        <dbReference type="Pfam" id="PF14843"/>
    </source>
</evidence>
<dbReference type="InParanoid" id="Q22RJ5"/>
<keyword evidence="2" id="KW-0472">Membrane</keyword>
<feature type="transmembrane region" description="Helical" evidence="2">
    <location>
        <begin position="681"/>
        <end position="702"/>
    </location>
</feature>
<dbReference type="GeneID" id="7823264"/>